<proteinExistence type="predicted"/>
<evidence type="ECO:0000256" key="1">
    <source>
        <dbReference type="SAM" id="MobiDB-lite"/>
    </source>
</evidence>
<keyword evidence="3" id="KW-1185">Reference proteome</keyword>
<dbReference type="EMBL" id="JAHMHR010000030">
    <property type="protein sequence ID" value="KAK1673648.1"/>
    <property type="molecule type" value="Genomic_DNA"/>
</dbReference>
<protein>
    <submittedName>
        <fullName evidence="2">Uncharacterized protein</fullName>
    </submittedName>
</protein>
<feature type="region of interest" description="Disordered" evidence="1">
    <location>
        <begin position="76"/>
        <end position="95"/>
    </location>
</feature>
<accession>A0AAJ0AJL8</accession>
<feature type="compositionally biased region" description="Pro residues" evidence="1">
    <location>
        <begin position="82"/>
        <end position="94"/>
    </location>
</feature>
<feature type="compositionally biased region" description="Polar residues" evidence="1">
    <location>
        <begin position="1405"/>
        <end position="1414"/>
    </location>
</feature>
<evidence type="ECO:0000313" key="2">
    <source>
        <dbReference type="EMBL" id="KAK1673648.1"/>
    </source>
</evidence>
<feature type="region of interest" description="Disordered" evidence="1">
    <location>
        <begin position="1236"/>
        <end position="1325"/>
    </location>
</feature>
<reference evidence="2" key="1">
    <citation type="submission" date="2021-06" db="EMBL/GenBank/DDBJ databases">
        <title>Comparative genomics, transcriptomics and evolutionary studies reveal genomic signatures of adaptation to plant cell wall in hemibiotrophic fungi.</title>
        <authorList>
            <consortium name="DOE Joint Genome Institute"/>
            <person name="Baroncelli R."/>
            <person name="Diaz J.F."/>
            <person name="Benocci T."/>
            <person name="Peng M."/>
            <person name="Battaglia E."/>
            <person name="Haridas S."/>
            <person name="Andreopoulos W."/>
            <person name="Labutti K."/>
            <person name="Pangilinan J."/>
            <person name="Floch G.L."/>
            <person name="Makela M.R."/>
            <person name="Henrissat B."/>
            <person name="Grigoriev I.V."/>
            <person name="Crouch J.A."/>
            <person name="De Vries R.P."/>
            <person name="Sukno S.A."/>
            <person name="Thon M.R."/>
        </authorList>
    </citation>
    <scope>NUCLEOTIDE SEQUENCE</scope>
    <source>
        <strain evidence="2">CBS 193.32</strain>
    </source>
</reference>
<dbReference type="Proteomes" id="UP001224890">
    <property type="component" value="Unassembled WGS sequence"/>
</dbReference>
<dbReference type="GeneID" id="85455760"/>
<dbReference type="RefSeq" id="XP_060427651.1">
    <property type="nucleotide sequence ID" value="XM_060571234.1"/>
</dbReference>
<sequence length="1427" mass="161114">MASSPDKDLTHETVYDEDWWVKNSREHPDSPIALPPLSSPAHEASGDSNSSNHTNTSNITIPATAIHTHDTTAADISALRPPGNPHAPFLLPPPAKEKNKGQWAYVEYIPAWTDPLWQDKDSRVQDKDNPSHTLRRRDWMKNVRPAQLPQDRSQNPSAFALRYGVYPDRLDGRSRLTPTRGAFRSFKYDGVVVPNLNAEAVIAQAENFAATVGLAGVDGLLEVYSDSRGVGGNERERVLVRALEGMRDDEDWQMMMFQGMTSHELMEQGMMSMKSGNDCDLQNDLHQYLTRDKWVESLWRGSDAKHPRLIYQSGNVKGEWDPKTNDYLWQKMQPALLLASRILDHLETTDPFWRRLHDPLNRRTIGEPRDYRTPEMRKKNPAVQFTLHDYDDAGKNAIVDEETRKQLFDVKFEVLKLLNHSVRFMLCSGQKDGGGTTTAGSTCVSGANIDIYIAADAFWPLVVPGYSDDERLLQSFFLASTIVHEIAHAVNYAHHLVLKPPAGIRITAWVDSPDKVKKAREIGEQMFPKITENSCEPFFEDEPQAELGFCTENRLFGGIHWNLMSTEMSQLFFLPAALAMERWPRPKGEDGHLTLEQLQKKPENLTLDHTPMLPDQYLVPTRVTHITRLFTETFWGIEVSKYGPAALRFGGLDPVTFPIIRPRVKLGAALRGVLAPRGDRALELLPRESSDEMADAGPMLAHFLMQAATEFLRPHVARYRWTRDHEHFLGSRCKEAYKLVFQLVIIMNETGTAFDLRRITEEFENGRRNRTSMDAWKRSRSRRWGKCLDKWLRESREKLDGRPCSLPYDSVHPHKENEFWKSIHSHGWKAAQRMAEVLRQIYEMIVFEIGCFHQMFFDIYNLDEAELEAFEREQAAQDLPFRRQTTMNLTTEALAKTTEVVTEYSRNEFIPVANLAVIHDFMTKFTNMRAQLEELKPWMNDISKIKPANFNLLQPFVPRLKTARRPATSRMVKVAQKELGMVPGETVVVIEKFLSFVKTKVKAAGDVRIDLARDGAMDLDEVITEFEKSDKFGQPRVVEDVIEDYEDGLDNNDPLTDIIRKRRPKNPWNGAKHPPKRPRIATPQLVPQLLEHPTPFSKYSPPKYRFGDTTKASRFHRASLINAVPDPTSNIPNVFANIPDITFPLSQSPSGFAGYGPGQQPPPKLPTHASVFSSKPVQIADGPEPMGIFPHPFALSATFTEDLEHEARARLMLAHQSPANAVLAFRERQGAMAANAYRDPAPAIPDSPEKDGRRNSGTSGFGVGGNRRRRIPDPQDWLPYTEGLESLSSYSDPDVGRVNKGKRAVRGAPPATDEDEDEDGGSHFGLCDPNKFSAVNLQRERFLKQQVMEYITEQQRQRQGWLNSLATPVVPAVILATDMRPTLSPGPLGGASTSAGRPMEGGSAGPSSASNRQQGRYFPGDMDWVPG</sequence>
<feature type="compositionally biased region" description="Basic and acidic residues" evidence="1">
    <location>
        <begin position="1"/>
        <end position="29"/>
    </location>
</feature>
<feature type="region of interest" description="Disordered" evidence="1">
    <location>
        <begin position="1"/>
        <end position="57"/>
    </location>
</feature>
<gene>
    <name evidence="2" type="ORF">BDP55DRAFT_613937</name>
</gene>
<feature type="compositionally biased region" description="Low complexity" evidence="1">
    <location>
        <begin position="48"/>
        <end position="57"/>
    </location>
</feature>
<comment type="caution">
    <text evidence="2">The sequence shown here is derived from an EMBL/GenBank/DDBJ whole genome shotgun (WGS) entry which is preliminary data.</text>
</comment>
<name>A0AAJ0AJL8_9PEZI</name>
<evidence type="ECO:0000313" key="3">
    <source>
        <dbReference type="Proteomes" id="UP001224890"/>
    </source>
</evidence>
<organism evidence="2 3">
    <name type="scientific">Colletotrichum godetiae</name>
    <dbReference type="NCBI Taxonomy" id="1209918"/>
    <lineage>
        <taxon>Eukaryota</taxon>
        <taxon>Fungi</taxon>
        <taxon>Dikarya</taxon>
        <taxon>Ascomycota</taxon>
        <taxon>Pezizomycotina</taxon>
        <taxon>Sordariomycetes</taxon>
        <taxon>Hypocreomycetidae</taxon>
        <taxon>Glomerellales</taxon>
        <taxon>Glomerellaceae</taxon>
        <taxon>Colletotrichum</taxon>
        <taxon>Colletotrichum acutatum species complex</taxon>
    </lineage>
</organism>
<feature type="region of interest" description="Disordered" evidence="1">
    <location>
        <begin position="1380"/>
        <end position="1427"/>
    </location>
</feature>